<feature type="region of interest" description="Disordered" evidence="1">
    <location>
        <begin position="348"/>
        <end position="401"/>
    </location>
</feature>
<sequence length="401" mass="44972">MTKGWTWEEVRTWARMHYGEVWWAEREALIRANPEMGDAVNQSERGKRIRKAGKRWRPLRDFQFARDEEMLTAGKTWHEIMSQPTKLPVATGIQPSVKTQPTVEISTADGYEDEVPPPYSPSTSSELSMGGGFSTFPPTPTSAFVRAKNGSLSTRENDDLYWERAAKKKAEMLDQNRSQREDDECELKRKQDWQAIAALKWDHPFRYYEQKDLFNQRAREKDLRQKGCTQEWIDAVTSDGRVMTPRELPSMYMAVSQDELAAIFASWDFAGISKERQAELVDVFQLMTVPEPGPEPEQLAVAAVPEQMALVAVQKKLAPAVPESSPYLGPNRSKRIAGKVPEASRLSLGTVTHSTVGRPNVGSKRRSKRVGVVKGGKPTGISKAVKDGATRAKRATGHSKA</sequence>
<evidence type="ECO:0000313" key="3">
    <source>
        <dbReference type="Proteomes" id="UP000717696"/>
    </source>
</evidence>
<keyword evidence="3" id="KW-1185">Reference proteome</keyword>
<accession>A0A9P9FCL9</accession>
<evidence type="ECO:0000313" key="2">
    <source>
        <dbReference type="EMBL" id="KAH7158150.1"/>
    </source>
</evidence>
<dbReference type="EMBL" id="JAGMUU010000003">
    <property type="protein sequence ID" value="KAH7158150.1"/>
    <property type="molecule type" value="Genomic_DNA"/>
</dbReference>
<dbReference type="OrthoDB" id="5151869at2759"/>
<feature type="region of interest" description="Disordered" evidence="1">
    <location>
        <begin position="109"/>
        <end position="129"/>
    </location>
</feature>
<dbReference type="Proteomes" id="UP000717696">
    <property type="component" value="Unassembled WGS sequence"/>
</dbReference>
<evidence type="ECO:0000256" key="1">
    <source>
        <dbReference type="SAM" id="MobiDB-lite"/>
    </source>
</evidence>
<protein>
    <submittedName>
        <fullName evidence="2">Uncharacterized protein</fullName>
    </submittedName>
</protein>
<proteinExistence type="predicted"/>
<feature type="compositionally biased region" description="Basic residues" evidence="1">
    <location>
        <begin position="391"/>
        <end position="401"/>
    </location>
</feature>
<dbReference type="AlphaFoldDB" id="A0A9P9FCL9"/>
<gene>
    <name evidence="2" type="ORF">B0J13DRAFT_618184</name>
</gene>
<organism evidence="2 3">
    <name type="scientific">Dactylonectria estremocensis</name>
    <dbReference type="NCBI Taxonomy" id="1079267"/>
    <lineage>
        <taxon>Eukaryota</taxon>
        <taxon>Fungi</taxon>
        <taxon>Dikarya</taxon>
        <taxon>Ascomycota</taxon>
        <taxon>Pezizomycotina</taxon>
        <taxon>Sordariomycetes</taxon>
        <taxon>Hypocreomycetidae</taxon>
        <taxon>Hypocreales</taxon>
        <taxon>Nectriaceae</taxon>
        <taxon>Dactylonectria</taxon>
    </lineage>
</organism>
<comment type="caution">
    <text evidence="2">The sequence shown here is derived from an EMBL/GenBank/DDBJ whole genome shotgun (WGS) entry which is preliminary data.</text>
</comment>
<name>A0A9P9FCL9_9HYPO</name>
<reference evidence="2" key="1">
    <citation type="journal article" date="2021" name="Nat. Commun.">
        <title>Genetic determinants of endophytism in the Arabidopsis root mycobiome.</title>
        <authorList>
            <person name="Mesny F."/>
            <person name="Miyauchi S."/>
            <person name="Thiergart T."/>
            <person name="Pickel B."/>
            <person name="Atanasova L."/>
            <person name="Karlsson M."/>
            <person name="Huettel B."/>
            <person name="Barry K.W."/>
            <person name="Haridas S."/>
            <person name="Chen C."/>
            <person name="Bauer D."/>
            <person name="Andreopoulos W."/>
            <person name="Pangilinan J."/>
            <person name="LaButti K."/>
            <person name="Riley R."/>
            <person name="Lipzen A."/>
            <person name="Clum A."/>
            <person name="Drula E."/>
            <person name="Henrissat B."/>
            <person name="Kohler A."/>
            <person name="Grigoriev I.V."/>
            <person name="Martin F.M."/>
            <person name="Hacquard S."/>
        </authorList>
    </citation>
    <scope>NUCLEOTIDE SEQUENCE</scope>
    <source>
        <strain evidence="2">MPI-CAGE-AT-0021</strain>
    </source>
</reference>
<feature type="compositionally biased region" description="Polar residues" evidence="1">
    <location>
        <begin position="348"/>
        <end position="357"/>
    </location>
</feature>